<dbReference type="EMBL" id="CAXDID020000782">
    <property type="protein sequence ID" value="CAL6113951.1"/>
    <property type="molecule type" value="Genomic_DNA"/>
</dbReference>
<dbReference type="EMBL" id="CATOUU010000817">
    <property type="protein sequence ID" value="CAI9950720.1"/>
    <property type="molecule type" value="Genomic_DNA"/>
</dbReference>
<dbReference type="Proteomes" id="UP001642409">
    <property type="component" value="Unassembled WGS sequence"/>
</dbReference>
<keyword evidence="3" id="KW-1185">Reference proteome</keyword>
<proteinExistence type="predicted"/>
<protein>
    <submittedName>
        <fullName evidence="2">Hypothetical_protein</fullName>
    </submittedName>
</protein>
<organism evidence="1">
    <name type="scientific">Hexamita inflata</name>
    <dbReference type="NCBI Taxonomy" id="28002"/>
    <lineage>
        <taxon>Eukaryota</taxon>
        <taxon>Metamonada</taxon>
        <taxon>Diplomonadida</taxon>
        <taxon>Hexamitidae</taxon>
        <taxon>Hexamitinae</taxon>
        <taxon>Hexamita</taxon>
    </lineage>
</organism>
<comment type="caution">
    <text evidence="1">The sequence shown here is derived from an EMBL/GenBank/DDBJ whole genome shotgun (WGS) entry which is preliminary data.</text>
</comment>
<evidence type="ECO:0000313" key="1">
    <source>
        <dbReference type="EMBL" id="CAI9950720.1"/>
    </source>
</evidence>
<evidence type="ECO:0000313" key="2">
    <source>
        <dbReference type="EMBL" id="CAL6113951.1"/>
    </source>
</evidence>
<sequence>MSFLLARVEFPRALACPLRKYENAVVIHVYSAAQLYACQLVTFARRVWFSKDPNSSPSVLHELSIYDQVKLLKTILHYIYHRVTRMWLSCTKQSTRHCYEA</sequence>
<dbReference type="AlphaFoldDB" id="A0AA86QF70"/>
<reference evidence="1" key="1">
    <citation type="submission" date="2023-06" db="EMBL/GenBank/DDBJ databases">
        <authorList>
            <person name="Kurt Z."/>
        </authorList>
    </citation>
    <scope>NUCLEOTIDE SEQUENCE</scope>
</reference>
<evidence type="ECO:0000313" key="3">
    <source>
        <dbReference type="Proteomes" id="UP001642409"/>
    </source>
</evidence>
<name>A0AA86QF70_9EUKA</name>
<gene>
    <name evidence="1" type="ORF">HINF_LOCUS38365</name>
    <name evidence="2" type="ORF">HINF_LOCUS77747</name>
</gene>
<reference evidence="2 3" key="2">
    <citation type="submission" date="2024-07" db="EMBL/GenBank/DDBJ databases">
        <authorList>
            <person name="Akdeniz Z."/>
        </authorList>
    </citation>
    <scope>NUCLEOTIDE SEQUENCE [LARGE SCALE GENOMIC DNA]</scope>
</reference>
<accession>A0AA86QF70</accession>